<organism evidence="2 3">
    <name type="scientific">Alkalimonas cellulosilytica</name>
    <dbReference type="NCBI Taxonomy" id="3058395"/>
    <lineage>
        <taxon>Bacteria</taxon>
        <taxon>Pseudomonadati</taxon>
        <taxon>Pseudomonadota</taxon>
        <taxon>Gammaproteobacteria</taxon>
        <taxon>Alkalimonas</taxon>
    </lineage>
</organism>
<keyword evidence="1" id="KW-0812">Transmembrane</keyword>
<reference evidence="2 3" key="1">
    <citation type="submission" date="2023-07" db="EMBL/GenBank/DDBJ databases">
        <title>Alkalimonas sp., MEB108 novel, alkaliphilic bacterium isolated from Lonar Lake, India.</title>
        <authorList>
            <person name="Joshi A."/>
            <person name="Thite S."/>
        </authorList>
    </citation>
    <scope>NUCLEOTIDE SEQUENCE [LARGE SCALE GENOMIC DNA]</scope>
    <source>
        <strain evidence="2 3">MEB108</strain>
    </source>
</reference>
<feature type="transmembrane region" description="Helical" evidence="1">
    <location>
        <begin position="140"/>
        <end position="159"/>
    </location>
</feature>
<name>A0ABU7J828_9GAMM</name>
<comment type="caution">
    <text evidence="2">The sequence shown here is derived from an EMBL/GenBank/DDBJ whole genome shotgun (WGS) entry which is preliminary data.</text>
</comment>
<keyword evidence="3" id="KW-1185">Reference proteome</keyword>
<keyword evidence="1" id="KW-0472">Membrane</keyword>
<sequence>MDLNYTVKETIDQHSIEIIYHGLTGREIVLVDGEEKINRLNWGLKSEYLVQLNAEKHIRIRTQVNLKGVLQVNFIRGGNVLASHTSRMYEEVATNDVLQQPDNKAWLQEFQLPSMVVLVAFLSVLGGMKLMSTELLKLPVQLMLITLLTVAVAWLLFHLPIHKGQDAIQQRLWSGVLRFLGPGLMMGFAIGGIVGYSIGSFVAAMHTLLDKLA</sequence>
<accession>A0ABU7J828</accession>
<dbReference type="RefSeq" id="WP_330129718.1">
    <property type="nucleotide sequence ID" value="NZ_JAUHLI010000015.1"/>
</dbReference>
<proteinExistence type="predicted"/>
<dbReference type="Proteomes" id="UP001336314">
    <property type="component" value="Unassembled WGS sequence"/>
</dbReference>
<protein>
    <submittedName>
        <fullName evidence="2">Uncharacterized protein</fullName>
    </submittedName>
</protein>
<feature type="transmembrane region" description="Helical" evidence="1">
    <location>
        <begin position="179"/>
        <end position="204"/>
    </location>
</feature>
<keyword evidence="1" id="KW-1133">Transmembrane helix</keyword>
<evidence type="ECO:0000313" key="2">
    <source>
        <dbReference type="EMBL" id="MEE2002664.1"/>
    </source>
</evidence>
<dbReference type="EMBL" id="JAUHLI010000015">
    <property type="protein sequence ID" value="MEE2002664.1"/>
    <property type="molecule type" value="Genomic_DNA"/>
</dbReference>
<gene>
    <name evidence="2" type="ORF">QWY20_14485</name>
</gene>
<evidence type="ECO:0000313" key="3">
    <source>
        <dbReference type="Proteomes" id="UP001336314"/>
    </source>
</evidence>
<feature type="transmembrane region" description="Helical" evidence="1">
    <location>
        <begin position="110"/>
        <end position="128"/>
    </location>
</feature>
<evidence type="ECO:0000256" key="1">
    <source>
        <dbReference type="SAM" id="Phobius"/>
    </source>
</evidence>